<evidence type="ECO:0000256" key="2">
    <source>
        <dbReference type="ARBA" id="ARBA00022722"/>
    </source>
</evidence>
<dbReference type="AlphaFoldDB" id="A0A1Y6BVI0"/>
<dbReference type="InterPro" id="IPR002036">
    <property type="entry name" value="YbeY"/>
</dbReference>
<dbReference type="GO" id="GO:0005737">
    <property type="term" value="C:cytoplasm"/>
    <property type="evidence" value="ECO:0007669"/>
    <property type="project" value="UniProtKB-SubCell"/>
</dbReference>
<dbReference type="PANTHER" id="PTHR46986:SF1">
    <property type="entry name" value="ENDORIBONUCLEASE YBEY, CHLOROPLASTIC"/>
    <property type="match status" value="1"/>
</dbReference>
<evidence type="ECO:0000256" key="8">
    <source>
        <dbReference type="SAM" id="MobiDB-lite"/>
    </source>
</evidence>
<dbReference type="Pfam" id="PF02130">
    <property type="entry name" value="YbeY"/>
    <property type="match status" value="1"/>
</dbReference>
<protein>
    <recommendedName>
        <fullName evidence="7">Endoribonuclease YbeY</fullName>
        <ecNumber evidence="7">3.1.-.-</ecNumber>
    </recommendedName>
</protein>
<dbReference type="GO" id="GO:0004222">
    <property type="term" value="F:metalloendopeptidase activity"/>
    <property type="evidence" value="ECO:0007669"/>
    <property type="project" value="InterPro"/>
</dbReference>
<feature type="binding site" evidence="7">
    <location>
        <position position="131"/>
    </location>
    <ligand>
        <name>Zn(2+)</name>
        <dbReference type="ChEBI" id="CHEBI:29105"/>
        <note>catalytic</note>
    </ligand>
</feature>
<evidence type="ECO:0000256" key="6">
    <source>
        <dbReference type="ARBA" id="ARBA00022833"/>
    </source>
</evidence>
<sequence length="179" mass="20466">MEPDSTSNYEFSFGPHTYLVNFDQIERVSKEIQKRLGVDDYELSVDFPSPEEMRKLNQEYRDKDKSTDVLSFPQQDFDPPPTVESPFRNVDPTDGPPRLLGDLAISLVDAEENAKNIGQSLDREVCFLLVHGILHLCGHDHLDVEEEHIMLAQQRMIMEALEEGEPPSRVWAHCARSKA</sequence>
<gene>
    <name evidence="7" type="primary">ybeY</name>
    <name evidence="9" type="ORF">SAMN06296036_109108</name>
</gene>
<organism evidence="9 10">
    <name type="scientific">Pseudobacteriovorax antillogorgiicola</name>
    <dbReference type="NCBI Taxonomy" id="1513793"/>
    <lineage>
        <taxon>Bacteria</taxon>
        <taxon>Pseudomonadati</taxon>
        <taxon>Bdellovibrionota</taxon>
        <taxon>Oligoflexia</taxon>
        <taxon>Oligoflexales</taxon>
        <taxon>Pseudobacteriovoracaceae</taxon>
        <taxon>Pseudobacteriovorax</taxon>
    </lineage>
</organism>
<dbReference type="SUPFAM" id="SSF55486">
    <property type="entry name" value="Metalloproteases ('zincins'), catalytic domain"/>
    <property type="match status" value="1"/>
</dbReference>
<comment type="function">
    <text evidence="7">Single strand-specific metallo-endoribonuclease involved in late-stage 70S ribosome quality control and in maturation of the 3' terminus of the 16S rRNA.</text>
</comment>
<evidence type="ECO:0000256" key="3">
    <source>
        <dbReference type="ARBA" id="ARBA00022723"/>
    </source>
</evidence>
<dbReference type="HAMAP" id="MF_00009">
    <property type="entry name" value="Endoribonucl_YbeY"/>
    <property type="match status" value="1"/>
</dbReference>
<feature type="binding site" evidence="7">
    <location>
        <position position="141"/>
    </location>
    <ligand>
        <name>Zn(2+)</name>
        <dbReference type="ChEBI" id="CHEBI:29105"/>
        <note>catalytic</note>
    </ligand>
</feature>
<keyword evidence="7" id="KW-0698">rRNA processing</keyword>
<reference evidence="10" key="1">
    <citation type="submission" date="2017-04" db="EMBL/GenBank/DDBJ databases">
        <authorList>
            <person name="Varghese N."/>
            <person name="Submissions S."/>
        </authorList>
    </citation>
    <scope>NUCLEOTIDE SEQUENCE [LARGE SCALE GENOMIC DNA]</scope>
    <source>
        <strain evidence="10">RKEM611</strain>
    </source>
</reference>
<dbReference type="NCBIfam" id="TIGR00043">
    <property type="entry name" value="rRNA maturation RNase YbeY"/>
    <property type="match status" value="1"/>
</dbReference>
<dbReference type="GO" id="GO:0004521">
    <property type="term" value="F:RNA endonuclease activity"/>
    <property type="evidence" value="ECO:0007669"/>
    <property type="project" value="UniProtKB-UniRule"/>
</dbReference>
<proteinExistence type="inferred from homology"/>
<accession>A0A1Y6BVI0</accession>
<keyword evidence="6 7" id="KW-0862">Zinc</keyword>
<comment type="similarity">
    <text evidence="1 7">Belongs to the endoribonuclease YbeY family.</text>
</comment>
<evidence type="ECO:0000313" key="9">
    <source>
        <dbReference type="EMBL" id="SMF29472.1"/>
    </source>
</evidence>
<dbReference type="Proteomes" id="UP000192907">
    <property type="component" value="Unassembled WGS sequence"/>
</dbReference>
<dbReference type="OrthoDB" id="9807740at2"/>
<dbReference type="EMBL" id="FWZT01000009">
    <property type="protein sequence ID" value="SMF29472.1"/>
    <property type="molecule type" value="Genomic_DNA"/>
</dbReference>
<dbReference type="PANTHER" id="PTHR46986">
    <property type="entry name" value="ENDORIBONUCLEASE YBEY, CHLOROPLASTIC"/>
    <property type="match status" value="1"/>
</dbReference>
<comment type="subcellular location">
    <subcellularLocation>
        <location evidence="7">Cytoplasm</location>
    </subcellularLocation>
</comment>
<evidence type="ECO:0000256" key="1">
    <source>
        <dbReference type="ARBA" id="ARBA00010875"/>
    </source>
</evidence>
<keyword evidence="7" id="KW-0963">Cytoplasm</keyword>
<evidence type="ECO:0000313" key="10">
    <source>
        <dbReference type="Proteomes" id="UP000192907"/>
    </source>
</evidence>
<evidence type="ECO:0000256" key="7">
    <source>
        <dbReference type="HAMAP-Rule" id="MF_00009"/>
    </source>
</evidence>
<keyword evidence="10" id="KW-1185">Reference proteome</keyword>
<keyword evidence="7" id="KW-0690">Ribosome biogenesis</keyword>
<name>A0A1Y6BVI0_9BACT</name>
<dbReference type="STRING" id="1513793.SAMN06296036_109108"/>
<dbReference type="GO" id="GO:0006364">
    <property type="term" value="P:rRNA processing"/>
    <property type="evidence" value="ECO:0007669"/>
    <property type="project" value="UniProtKB-UniRule"/>
</dbReference>
<keyword evidence="2 7" id="KW-0540">Nuclease</keyword>
<evidence type="ECO:0000256" key="5">
    <source>
        <dbReference type="ARBA" id="ARBA00022801"/>
    </source>
</evidence>
<dbReference type="InterPro" id="IPR023091">
    <property type="entry name" value="MetalPrtase_cat_dom_sf_prd"/>
</dbReference>
<dbReference type="Gene3D" id="3.40.390.30">
    <property type="entry name" value="Metalloproteases ('zincins'), catalytic domain"/>
    <property type="match status" value="1"/>
</dbReference>
<keyword evidence="4 7" id="KW-0255">Endonuclease</keyword>
<keyword evidence="3 7" id="KW-0479">Metal-binding</keyword>
<dbReference type="GO" id="GO:0008270">
    <property type="term" value="F:zinc ion binding"/>
    <property type="evidence" value="ECO:0007669"/>
    <property type="project" value="UniProtKB-UniRule"/>
</dbReference>
<evidence type="ECO:0000256" key="4">
    <source>
        <dbReference type="ARBA" id="ARBA00022759"/>
    </source>
</evidence>
<feature type="binding site" evidence="7">
    <location>
        <position position="135"/>
    </location>
    <ligand>
        <name>Zn(2+)</name>
        <dbReference type="ChEBI" id="CHEBI:29105"/>
        <note>catalytic</note>
    </ligand>
</feature>
<dbReference type="EC" id="3.1.-.-" evidence="7"/>
<dbReference type="RefSeq" id="WP_132319324.1">
    <property type="nucleotide sequence ID" value="NZ_FWZT01000009.1"/>
</dbReference>
<feature type="region of interest" description="Disordered" evidence="8">
    <location>
        <begin position="60"/>
        <end position="95"/>
    </location>
</feature>
<comment type="cofactor">
    <cofactor evidence="7">
        <name>Zn(2+)</name>
        <dbReference type="ChEBI" id="CHEBI:29105"/>
    </cofactor>
    <text evidence="7">Binds 1 zinc ion.</text>
</comment>
<keyword evidence="5 7" id="KW-0378">Hydrolase</keyword>